<sequence>MIDDDPAPTDTAQMAKGGPQEPIEPYTCRYCGWMTTVPNEAEARLCMRCVRFEGDVHPAVTGARIAVHNALILGMARKRG</sequence>
<accession>A0ABU4Y8A5</accession>
<evidence type="ECO:0000313" key="2">
    <source>
        <dbReference type="Proteomes" id="UP001287059"/>
    </source>
</evidence>
<gene>
    <name evidence="1" type="ORF">RFN28_32650</name>
</gene>
<comment type="caution">
    <text evidence="1">The sequence shown here is derived from an EMBL/GenBank/DDBJ whole genome shotgun (WGS) entry which is preliminary data.</text>
</comment>
<proteinExistence type="predicted"/>
<dbReference type="Proteomes" id="UP001287059">
    <property type="component" value="Unassembled WGS sequence"/>
</dbReference>
<reference evidence="1 2" key="1">
    <citation type="submission" date="2023-08" db="EMBL/GenBank/DDBJ databases">
        <title>Implementing the SeqCode for naming new Mesorhizobium species isolated from Vachellia karroo root nodules.</title>
        <authorList>
            <person name="Van Lill M."/>
        </authorList>
    </citation>
    <scope>NUCLEOTIDE SEQUENCE [LARGE SCALE GENOMIC DNA]</scope>
    <source>
        <strain evidence="1 2">VK24D</strain>
    </source>
</reference>
<name>A0ABU4Y8A5_9HYPH</name>
<protein>
    <submittedName>
        <fullName evidence="1">Uncharacterized protein</fullName>
    </submittedName>
</protein>
<keyword evidence="2" id="KW-1185">Reference proteome</keyword>
<evidence type="ECO:0000313" key="1">
    <source>
        <dbReference type="EMBL" id="MDX8483167.1"/>
    </source>
</evidence>
<dbReference type="RefSeq" id="WP_320291276.1">
    <property type="nucleotide sequence ID" value="NZ_JAVIIW010000070.1"/>
</dbReference>
<organism evidence="1 2">
    <name type="scientific">Mesorhizobium album</name>
    <dbReference type="NCBI Taxonomy" id="3072314"/>
    <lineage>
        <taxon>Bacteria</taxon>
        <taxon>Pseudomonadati</taxon>
        <taxon>Pseudomonadota</taxon>
        <taxon>Alphaproteobacteria</taxon>
        <taxon>Hyphomicrobiales</taxon>
        <taxon>Phyllobacteriaceae</taxon>
        <taxon>Mesorhizobium</taxon>
    </lineage>
</organism>
<dbReference type="EMBL" id="JAVIIW010000070">
    <property type="protein sequence ID" value="MDX8483167.1"/>
    <property type="molecule type" value="Genomic_DNA"/>
</dbReference>